<evidence type="ECO:0000259" key="2">
    <source>
        <dbReference type="SMART" id="SM00382"/>
    </source>
</evidence>
<dbReference type="EMBL" id="JRWP01000005">
    <property type="protein sequence ID" value="KGY09501.1"/>
    <property type="molecule type" value="Genomic_DNA"/>
</dbReference>
<feature type="domain" description="AAA+ ATPase" evidence="2">
    <location>
        <begin position="195"/>
        <end position="349"/>
    </location>
</feature>
<proteinExistence type="inferred from homology"/>
<dbReference type="STRING" id="379097.SE23_13935"/>
<dbReference type="PANTHER" id="PTHR30486">
    <property type="entry name" value="TWITCHING MOTILITY PROTEIN PILT"/>
    <property type="match status" value="1"/>
</dbReference>
<name>A0A0A5I155_PHOS4</name>
<dbReference type="GO" id="GO:0016887">
    <property type="term" value="F:ATP hydrolysis activity"/>
    <property type="evidence" value="ECO:0007669"/>
    <property type="project" value="InterPro"/>
</dbReference>
<sequence>MDHSKSIFIAIRSQIFEALDSEAVTVLSKEQLSKQLAEAVELLIERQGWSVPSIVKADYVQSLVNEIHGLGPMQSLMEDESISDIMINGCDNVFVERNGLVEKSEVTFIDEDQLIQIAKRIAARVGRRVDDSSPTCDARLPDGSRVNIVIPPIAIDGTSISIRKFKKGSLSFDALVEFGAMSPEMAKLLMIAARCRLNILISGGTGSGKTTMLNALSQFISEKERIVTIEDAAELKLQQPHVVRLETRTSGIEGTGAIDQRDLVINSLRMRPDRIIVGECRGGEAFEMLQAMNTGHDGSMSTLHANTPRDALARVEAMVMMATNNLPLEAIRRNIVSAVDLVIQISRLHDGSRKVMSISEVVGLEGQSVVLEEIFRFVPNQMQGDDGKVRGNFMTAGLMQRSVLVEKAKFFGLDTQLGQLFAAREAI</sequence>
<dbReference type="RefSeq" id="WP_038189340.1">
    <property type="nucleotide sequence ID" value="NZ_JRWP01000005.1"/>
</dbReference>
<comment type="similarity">
    <text evidence="1">Belongs to the GSP E family.</text>
</comment>
<protein>
    <submittedName>
        <fullName evidence="3">Pilus assembly protein CpaF</fullName>
    </submittedName>
</protein>
<dbReference type="AlphaFoldDB" id="A0A0A5I155"/>
<dbReference type="InterPro" id="IPR050921">
    <property type="entry name" value="T4SS_GSP_E_ATPase"/>
</dbReference>
<evidence type="ECO:0000313" key="3">
    <source>
        <dbReference type="EMBL" id="KGY09501.1"/>
    </source>
</evidence>
<dbReference type="Proteomes" id="UP000030451">
    <property type="component" value="Unassembled WGS sequence"/>
</dbReference>
<dbReference type="InterPro" id="IPR003593">
    <property type="entry name" value="AAA+_ATPase"/>
</dbReference>
<organism evidence="3 4">
    <name type="scientific">Photobacterium sp. (strain ATCC 43367)</name>
    <dbReference type="NCBI Taxonomy" id="379097"/>
    <lineage>
        <taxon>Bacteria</taxon>
        <taxon>Pseudomonadati</taxon>
        <taxon>Pseudomonadota</taxon>
        <taxon>Gammaproteobacteria</taxon>
        <taxon>Vibrionales</taxon>
        <taxon>Vibrionaceae</taxon>
        <taxon>Vibrio</taxon>
        <taxon>Vibrio oreintalis group</taxon>
    </lineage>
</organism>
<dbReference type="PANTHER" id="PTHR30486:SF15">
    <property type="entry name" value="TYPE II_IV SECRETION SYSTEM ATPASE"/>
    <property type="match status" value="1"/>
</dbReference>
<dbReference type="OrthoDB" id="9810761at2"/>
<dbReference type="InterPro" id="IPR027417">
    <property type="entry name" value="P-loop_NTPase"/>
</dbReference>
<comment type="caution">
    <text evidence="3">The sequence shown here is derived from an EMBL/GenBank/DDBJ whole genome shotgun (WGS) entry which is preliminary data.</text>
</comment>
<dbReference type="CDD" id="cd01130">
    <property type="entry name" value="VirB11-like_ATPase"/>
    <property type="match status" value="1"/>
</dbReference>
<gene>
    <name evidence="3" type="ORF">NM06_06555</name>
</gene>
<dbReference type="SMART" id="SM00382">
    <property type="entry name" value="AAA"/>
    <property type="match status" value="1"/>
</dbReference>
<accession>A0A0A5I155</accession>
<reference evidence="3 4" key="1">
    <citation type="submission" date="2014-10" db="EMBL/GenBank/DDBJ databases">
        <title>Genome sequencing of Vibrio sinaloensis T08.</title>
        <authorList>
            <person name="Chan K.-G."/>
            <person name="Mohamad N.I."/>
        </authorList>
    </citation>
    <scope>NUCLEOTIDE SEQUENCE [LARGE SCALE GENOMIC DNA]</scope>
    <source>
        <strain evidence="3 4">T08</strain>
    </source>
</reference>
<dbReference type="Gene3D" id="3.30.450.380">
    <property type="match status" value="1"/>
</dbReference>
<dbReference type="Gene3D" id="3.40.50.300">
    <property type="entry name" value="P-loop containing nucleotide triphosphate hydrolases"/>
    <property type="match status" value="1"/>
</dbReference>
<dbReference type="Pfam" id="PF00437">
    <property type="entry name" value="T2SSE"/>
    <property type="match status" value="1"/>
</dbReference>
<dbReference type="InterPro" id="IPR001482">
    <property type="entry name" value="T2SS/T4SS_dom"/>
</dbReference>
<evidence type="ECO:0000256" key="1">
    <source>
        <dbReference type="ARBA" id="ARBA00006611"/>
    </source>
</evidence>
<evidence type="ECO:0000313" key="4">
    <source>
        <dbReference type="Proteomes" id="UP000030451"/>
    </source>
</evidence>
<dbReference type="SUPFAM" id="SSF52540">
    <property type="entry name" value="P-loop containing nucleoside triphosphate hydrolases"/>
    <property type="match status" value="1"/>
</dbReference>